<comment type="subcellular location">
    <subcellularLocation>
        <location evidence="1">Nucleus</location>
    </subcellularLocation>
</comment>
<protein>
    <recommendedName>
        <fullName evidence="6">Transcription factor domain-containing protein</fullName>
    </recommendedName>
</protein>
<keyword evidence="2" id="KW-0539">Nucleus</keyword>
<evidence type="ECO:0000313" key="5">
    <source>
        <dbReference type="Proteomes" id="UP001629113"/>
    </source>
</evidence>
<feature type="region of interest" description="Disordered" evidence="3">
    <location>
        <begin position="103"/>
        <end position="137"/>
    </location>
</feature>
<organism evidence="4 5">
    <name type="scientific">Phlyctema vagabunda</name>
    <dbReference type="NCBI Taxonomy" id="108571"/>
    <lineage>
        <taxon>Eukaryota</taxon>
        <taxon>Fungi</taxon>
        <taxon>Dikarya</taxon>
        <taxon>Ascomycota</taxon>
        <taxon>Pezizomycotina</taxon>
        <taxon>Leotiomycetes</taxon>
        <taxon>Helotiales</taxon>
        <taxon>Dermateaceae</taxon>
        <taxon>Phlyctema</taxon>
    </lineage>
</organism>
<proteinExistence type="predicted"/>
<accession>A0ABR4P5I9</accession>
<dbReference type="Pfam" id="PF11951">
    <property type="entry name" value="Fungal_trans_2"/>
    <property type="match status" value="1"/>
</dbReference>
<sequence length="635" mass="71096">MRQGVSCDYSQPLTFLDTTSVTKKRAERDQNKKSVSLQGREVQAELLGITSNDAVQEVNDVSSTAQEYAASLVKDEASETSSIARSSPAAGFQIKSEVHSPRSSMWEENVSSWDSSPSRESIEWVSGTNSGSQDPPLSEIPRFNFMSGLPIINSSERRYLSHFNNVVSDQLPIEFQSSKRMAMSNILLRNTILALSASNLSLLEAHRWEVSHGGVREKQFARQGIHREQALHYYALAIRLYPQGTLSDSSCSTALLGASILMAHFEFESGSPKGFFAHVRGADALVLAKHTEIAQSACGRDFLSCWANLHARQDFMILPFRTLNLEREFISNRPGESKLVGLIHVYGSGNANLLKFFADAHRVSQRVHMVRCMRIDGEDSTSTLRRSLEWYSNHWRFPFSFDIDLSDEEHGKFAEDEDLMEYTSLLRSKLDAWHAALPSGGLPLETSPLISLTSDPNKHPLRFQTPRAANDYICYALAQLMASEEILNLSSSQPNEELIRSTMPPWSHLVLRCIAGLDFNSLEISSYSINIILMLRCLSESPPNRAVLKAMLDGPLARLESVGTLESLQGNFAMWHQTFRFRYEQIINGKAVFLLHPLNSLAADSTTRDYYPEVWVAIHGRHLGGGLFSEFVQIP</sequence>
<feature type="compositionally biased region" description="Polar residues" evidence="3">
    <location>
        <begin position="109"/>
        <end position="119"/>
    </location>
</feature>
<comment type="caution">
    <text evidence="4">The sequence shown here is derived from an EMBL/GenBank/DDBJ whole genome shotgun (WGS) entry which is preliminary data.</text>
</comment>
<evidence type="ECO:0000256" key="3">
    <source>
        <dbReference type="SAM" id="MobiDB-lite"/>
    </source>
</evidence>
<dbReference type="Proteomes" id="UP001629113">
    <property type="component" value="Unassembled WGS sequence"/>
</dbReference>
<feature type="compositionally biased region" description="Polar residues" evidence="3">
    <location>
        <begin position="126"/>
        <end position="135"/>
    </location>
</feature>
<reference evidence="4 5" key="1">
    <citation type="submission" date="2024-06" db="EMBL/GenBank/DDBJ databases">
        <title>Complete genome of Phlyctema vagabunda strain 19-DSS-EL-015.</title>
        <authorList>
            <person name="Fiorenzani C."/>
        </authorList>
    </citation>
    <scope>NUCLEOTIDE SEQUENCE [LARGE SCALE GENOMIC DNA]</scope>
    <source>
        <strain evidence="4 5">19-DSS-EL-015</strain>
    </source>
</reference>
<dbReference type="PANTHER" id="PTHR37534">
    <property type="entry name" value="TRANSCRIPTIONAL ACTIVATOR PROTEIN UGA3"/>
    <property type="match status" value="1"/>
</dbReference>
<evidence type="ECO:0000256" key="1">
    <source>
        <dbReference type="ARBA" id="ARBA00004123"/>
    </source>
</evidence>
<dbReference type="PANTHER" id="PTHR37534:SF46">
    <property type="entry name" value="ZN(II)2CYS6 TRANSCRIPTION FACTOR (EUROFUNG)"/>
    <property type="match status" value="1"/>
</dbReference>
<evidence type="ECO:0000313" key="4">
    <source>
        <dbReference type="EMBL" id="KAL3418579.1"/>
    </source>
</evidence>
<evidence type="ECO:0000256" key="2">
    <source>
        <dbReference type="ARBA" id="ARBA00023242"/>
    </source>
</evidence>
<gene>
    <name evidence="4" type="ORF">PVAG01_10295</name>
</gene>
<keyword evidence="5" id="KW-1185">Reference proteome</keyword>
<dbReference type="EMBL" id="JBFCZG010000009">
    <property type="protein sequence ID" value="KAL3418579.1"/>
    <property type="molecule type" value="Genomic_DNA"/>
</dbReference>
<feature type="region of interest" description="Disordered" evidence="3">
    <location>
        <begin position="79"/>
        <end position="98"/>
    </location>
</feature>
<name>A0ABR4P5I9_9HELO</name>
<evidence type="ECO:0008006" key="6">
    <source>
        <dbReference type="Google" id="ProtNLM"/>
    </source>
</evidence>
<dbReference type="InterPro" id="IPR021858">
    <property type="entry name" value="Fun_TF"/>
</dbReference>